<keyword evidence="1" id="KW-0863">Zinc-finger</keyword>
<gene>
    <name evidence="2" type="ORF">SVUK_LOCUS12351</name>
</gene>
<keyword evidence="1" id="KW-0833">Ubl conjugation pathway</keyword>
<proteinExistence type="inferred from homology"/>
<dbReference type="GO" id="GO:0016567">
    <property type="term" value="P:protein ubiquitination"/>
    <property type="evidence" value="ECO:0007669"/>
    <property type="project" value="UniProtKB-UniRule"/>
</dbReference>
<comment type="similarity">
    <text evidence="1">Belongs to the E3 ubiquitin-protein ligase UBR1-like family.</text>
</comment>
<dbReference type="Proteomes" id="UP000270094">
    <property type="component" value="Unassembled WGS sequence"/>
</dbReference>
<protein>
    <recommendedName>
        <fullName evidence="1">E3 ubiquitin-protein ligase</fullName>
        <ecNumber evidence="1">2.3.2.27</ecNumber>
    </recommendedName>
</protein>
<dbReference type="PANTHER" id="PTHR21497:SF24">
    <property type="entry name" value="E3 UBIQUITIN-PROTEIN LIGASE UBR1"/>
    <property type="match status" value="1"/>
</dbReference>
<keyword evidence="3" id="KW-1185">Reference proteome</keyword>
<comment type="catalytic activity">
    <reaction evidence="1">
        <text>S-ubiquitinyl-[E2 ubiquitin-conjugating enzyme]-L-cysteine + [acceptor protein]-L-lysine = [E2 ubiquitin-conjugating enzyme]-L-cysteine + N(6)-ubiquitinyl-[acceptor protein]-L-lysine.</text>
        <dbReference type="EC" id="2.3.2.27"/>
    </reaction>
</comment>
<sequence length="218" mass="24493">MALHEQTRDPHGFSFTIAAEKEELLRSLDFNFIVSVSIVDLMILKGLLMFDFRVQLNIMVPYVTVASRYFGAVPHKFKEVQLLLKTGKATEKPKESAEIHEGVDDAKAKRAARAAKMREQAMMKMTKMQKSFLKVMETESPLVAEQLKVAGVSSERVDDDEDFVSRQSDHGFPVCLGPHRSIVEVVLPRKVTCILCQEEETLTPSNGKAFVCAAYVQK</sequence>
<evidence type="ECO:0000313" key="3">
    <source>
        <dbReference type="Proteomes" id="UP000270094"/>
    </source>
</evidence>
<dbReference type="EMBL" id="UYYB01098995">
    <property type="protein sequence ID" value="VDM77353.1"/>
    <property type="molecule type" value="Genomic_DNA"/>
</dbReference>
<keyword evidence="1" id="KW-0862">Zinc</keyword>
<dbReference type="GO" id="GO:0071596">
    <property type="term" value="P:ubiquitin-dependent protein catabolic process via the N-end rule pathway"/>
    <property type="evidence" value="ECO:0007669"/>
    <property type="project" value="UniProtKB-UniRule"/>
</dbReference>
<name>A0A3P7J9M1_STRVU</name>
<keyword evidence="1" id="KW-0479">Metal-binding</keyword>
<dbReference type="GO" id="GO:0008270">
    <property type="term" value="F:zinc ion binding"/>
    <property type="evidence" value="ECO:0007669"/>
    <property type="project" value="UniProtKB-UniRule"/>
</dbReference>
<dbReference type="InterPro" id="IPR039164">
    <property type="entry name" value="UBR1-like"/>
</dbReference>
<dbReference type="GO" id="GO:0000151">
    <property type="term" value="C:ubiquitin ligase complex"/>
    <property type="evidence" value="ECO:0007669"/>
    <property type="project" value="TreeGrafter"/>
</dbReference>
<organism evidence="2 3">
    <name type="scientific">Strongylus vulgaris</name>
    <name type="common">Blood worm</name>
    <dbReference type="NCBI Taxonomy" id="40348"/>
    <lineage>
        <taxon>Eukaryota</taxon>
        <taxon>Metazoa</taxon>
        <taxon>Ecdysozoa</taxon>
        <taxon>Nematoda</taxon>
        <taxon>Chromadorea</taxon>
        <taxon>Rhabditida</taxon>
        <taxon>Rhabditina</taxon>
        <taxon>Rhabditomorpha</taxon>
        <taxon>Strongyloidea</taxon>
        <taxon>Strongylidae</taxon>
        <taxon>Strongylus</taxon>
    </lineage>
</organism>
<dbReference type="AlphaFoldDB" id="A0A3P7J9M1"/>
<evidence type="ECO:0000313" key="2">
    <source>
        <dbReference type="EMBL" id="VDM77353.1"/>
    </source>
</evidence>
<dbReference type="GO" id="GO:0005737">
    <property type="term" value="C:cytoplasm"/>
    <property type="evidence" value="ECO:0007669"/>
    <property type="project" value="TreeGrafter"/>
</dbReference>
<dbReference type="GO" id="GO:0061630">
    <property type="term" value="F:ubiquitin protein ligase activity"/>
    <property type="evidence" value="ECO:0007669"/>
    <property type="project" value="UniProtKB-UniRule"/>
</dbReference>
<dbReference type="EC" id="2.3.2.27" evidence="1"/>
<keyword evidence="1" id="KW-0808">Transferase</keyword>
<dbReference type="PANTHER" id="PTHR21497">
    <property type="entry name" value="UBIQUITIN LIGASE E3 ALPHA-RELATED"/>
    <property type="match status" value="1"/>
</dbReference>
<comment type="function">
    <text evidence="1">Ubiquitin ligase protein which is a component of the N-end rule pathway. Recognizes and binds to proteins bearing specific N-terminal residues that are destabilizing according to the N-end rule, leading to their ubiquitination and subsequent degradation.</text>
</comment>
<reference evidence="2 3" key="1">
    <citation type="submission" date="2018-11" db="EMBL/GenBank/DDBJ databases">
        <authorList>
            <consortium name="Pathogen Informatics"/>
        </authorList>
    </citation>
    <scope>NUCLEOTIDE SEQUENCE [LARGE SCALE GENOMIC DNA]</scope>
</reference>
<evidence type="ECO:0000256" key="1">
    <source>
        <dbReference type="RuleBase" id="RU366018"/>
    </source>
</evidence>
<accession>A0A3P7J9M1</accession>
<comment type="pathway">
    <text evidence="1">Protein modification; protein ubiquitination.</text>
</comment>